<dbReference type="InterPro" id="IPR000408">
    <property type="entry name" value="Reg_chr_condens"/>
</dbReference>
<evidence type="ECO:0000313" key="2">
    <source>
        <dbReference type="Proteomes" id="UP000036923"/>
    </source>
</evidence>
<dbReference type="SUPFAM" id="SSF50985">
    <property type="entry name" value="RCC1/BLIP-II"/>
    <property type="match status" value="1"/>
</dbReference>
<gene>
    <name evidence="1" type="ORF">Bccel_0787</name>
</gene>
<dbReference type="Gene3D" id="2.130.10.30">
    <property type="entry name" value="Regulator of chromosome condensation 1/beta-lactamase-inhibitor protein II"/>
    <property type="match status" value="1"/>
</dbReference>
<name>A0A0L6JJC6_9FIRM</name>
<dbReference type="Proteomes" id="UP000036923">
    <property type="component" value="Unassembled WGS sequence"/>
</dbReference>
<organism evidence="1 2">
    <name type="scientific">Pseudobacteroides cellulosolvens ATCC 35603 = DSM 2933</name>
    <dbReference type="NCBI Taxonomy" id="398512"/>
    <lineage>
        <taxon>Bacteria</taxon>
        <taxon>Bacillati</taxon>
        <taxon>Bacillota</taxon>
        <taxon>Clostridia</taxon>
        <taxon>Eubacteriales</taxon>
        <taxon>Oscillospiraceae</taxon>
        <taxon>Pseudobacteroides</taxon>
    </lineage>
</organism>
<dbReference type="eggNOG" id="COG2866">
    <property type="taxonomic scope" value="Bacteria"/>
</dbReference>
<dbReference type="eggNOG" id="COG3266">
    <property type="taxonomic scope" value="Bacteria"/>
</dbReference>
<sequence>MPIYQLCLWRFCFQGRGEELLFENRSTIKILNALLEALFVFFGEAKMVRKLLSIFIALCILASGVPNMSGNQVKAHENSIQNQGAPELDFAKTVYAPVDGSLWAVKTFQTPQNTYIQVIQTTQLTGTSPNKSHVPGPNYIYEFGSKGEVKRSIKFENFYSKGLSATAATMTKDGGILIVGSYLGGNANQREIKLLKFDKDFKLLWEKDQMFEQDFGYGFNCIYFTDIVETGNGKFIATGLEWAMYKAKRTKVSAHRSSTTGILDHGTYQDEQVYAVNLAIKLVFDGDGTKLSEEWVDDITTRLAENEDVYQNITNLAVDTDGNVLAVVSTVERTLIRYEVDTSDIKVSPEINGIYDFETTFTVVKMDHDGQIIDWSYISPSNLGMVTGTQIIKEVNKDIEKPSRDFTRYDHRINAGDIKGISAIEGGKLLLYGSTCTDRKVDGISCYVDIEAFTTVLDSNLMPAKVMTYKNMLSRTRITSGPARSLGICIYSAIQTPDEGFMLSGQIKIAGEQDIVAEDYLWIARVNKSGTVLWENTVKNKNDRHYAIDLFKKSQIFRGDAGEYVIFNERLIEGNINIMSEIMVKTKAEQDMKISASAPYDMQKKLLYIQAEAECPYHGMLTPLNTDMAKYQLLDKNGNSLSNEKDLTYNNERKRWEAADIKIEAGEAVPYQVKVKFADKEDDTGVFFAQTCVFDLFASSPATLGEMDVYFFSPARDINGKAIGSINPLIDIRYGDKIIKMTDKKDDGDINDDDGTPGAFVRLKGDKNEKIELIACGKVIASVDVASRNNADLVVLTNFANMYEGFIDNGLMKDADEDSSFIFDFYDALLRISSYANSNNGVVVDNGREIKQRFGMKPHYKDGYNSRESIMSGTDAVLEFLSMINPYKNVAIIGDDYVIPFYRRSDPIKTVFPGLMDESTYDNDVTAAYGSTGDNITVEDTASNYIMSDIPYAIYGTEPVAVASNPAPDAGIGRIFSDSPLKLIKTIDFYSNPINADPKGISGSQLYLKKDSIDWPDCFERTFKPVWIGHFIQGNTNEPTLYEQGKYYAFSQDAAPWNAEKVSEALTKSGLTVLSSHASHFSENTGTAGGTINISDYKKLPDLPGHVLLNEGCHSGYTLSKTGDETGRIIYEDAFAKTLMEKGVTYVAPSTYGWRHTDVIALHEKLIQSVLGNVLRNDITNMGQATVESYKNYWASVPPEKIGVLSEYTTSAYGTVFYGLPTQQIIHDSAVKNLRFAKPDSVLSEEPVLAAPVPSAPQAETLKVDFQFPYFKVEKTADGSHILKIPNSSGMMGLTGMPVLPLAAKTISLPKGTVINSVKLTDSKTHVCPEKLNLQRNQLINGTKGIIYEYKDIPEVYPNKNYWWQSFDDASGLKLIINTVPASYSGMESDITIYDSMSFEVEYTLPNEPVVKIIATQINGSSPVLEGSGKVNTSLEVEALKGGTYDIRWYMSDQGGLCIKSGSSSIVLAPGKQTVFFSADTVSGSRGQRVLRIDIVDLGIGEVIASNTVDYTILGQDFTLKPVSKVFYTPENYFRFDIEAYDEKEEFISGLVLGKELTVKIDGKDVSGAVLTEDSEKTKYSLKIPGSAYLTGSHSIEVNYKGDAERTGVANANFEVMKADLFSNVKKTAGSTALRNDGTVWTWGNGRYGQLGNEKKGIIFSAVLLQR</sequence>
<dbReference type="STRING" id="398512.Bccel_0787"/>
<dbReference type="eggNOG" id="COG5184">
    <property type="taxonomic scope" value="Bacteria"/>
</dbReference>
<reference evidence="2" key="1">
    <citation type="submission" date="2015-07" db="EMBL/GenBank/DDBJ databases">
        <title>Near-Complete Genome Sequence of the Cellulolytic Bacterium Bacteroides (Pseudobacteroides) cellulosolvens ATCC 35603.</title>
        <authorList>
            <person name="Dassa B."/>
            <person name="Utturkar S.M."/>
            <person name="Klingeman D.M."/>
            <person name="Hurt R.A."/>
            <person name="Keller M."/>
            <person name="Xu J."/>
            <person name="Reddy Y.H.K."/>
            <person name="Borovok I."/>
            <person name="Grinberg I.R."/>
            <person name="Lamed R."/>
            <person name="Zhivin O."/>
            <person name="Bayer E.A."/>
            <person name="Brown S.D."/>
        </authorList>
    </citation>
    <scope>NUCLEOTIDE SEQUENCE [LARGE SCALE GENOMIC DNA]</scope>
    <source>
        <strain evidence="2">DSM 2933</strain>
    </source>
</reference>
<evidence type="ECO:0008006" key="3">
    <source>
        <dbReference type="Google" id="ProtNLM"/>
    </source>
</evidence>
<dbReference type="Pfam" id="PF00415">
    <property type="entry name" value="RCC1"/>
    <property type="match status" value="1"/>
</dbReference>
<proteinExistence type="predicted"/>
<dbReference type="PATRIC" id="fig|398512.5.peg.818"/>
<dbReference type="InterPro" id="IPR038490">
    <property type="entry name" value="Gingipain_propep_sf"/>
</dbReference>
<dbReference type="EMBL" id="LGTC01000001">
    <property type="protein sequence ID" value="KNY25527.1"/>
    <property type="molecule type" value="Genomic_DNA"/>
</dbReference>
<dbReference type="SUPFAM" id="SSF75011">
    <property type="entry name" value="3-carboxy-cis,cis-mucoante lactonizing enzyme"/>
    <property type="match status" value="1"/>
</dbReference>
<accession>A0A0L6JJC6</accession>
<evidence type="ECO:0000313" key="1">
    <source>
        <dbReference type="EMBL" id="KNY25527.1"/>
    </source>
</evidence>
<comment type="caution">
    <text evidence="1">The sequence shown here is derived from an EMBL/GenBank/DDBJ whole genome shotgun (WGS) entry which is preliminary data.</text>
</comment>
<dbReference type="InterPro" id="IPR009091">
    <property type="entry name" value="RCC1/BLIP-II"/>
</dbReference>
<dbReference type="Gene3D" id="2.60.40.3800">
    <property type="match status" value="1"/>
</dbReference>
<keyword evidence="2" id="KW-1185">Reference proteome</keyword>
<protein>
    <recommendedName>
        <fullName evidence="3">Gingipain domain-containing protein</fullName>
    </recommendedName>
</protein>